<sequence length="209" mass="23168">MRKKPFMYICIILGILIVLTGILIGRREMLIHNYQQQSQTYQQRISSLNANIASEKLAVEKIANAKSLNRNSRQWTEAEDKATQTSGNLFSILLTFSSSKQYSQRKTLAKKYLDDTSLKNPQLFGSDDDGSGGHYIDLSGLSAQYDTSTLSAGAISDNKMPVVIKASLKSNNGVSEDLYTADYDYANDKFLNLVKLTNLAQTTTSSSNQ</sequence>
<evidence type="ECO:0000313" key="2">
    <source>
        <dbReference type="EMBL" id="MDC2828476.1"/>
    </source>
</evidence>
<accession>A0AAJ1M916</accession>
<organism evidence="2 3">
    <name type="scientific">Limosilactobacillus mucosae</name>
    <name type="common">Lactobacillus mucosae</name>
    <dbReference type="NCBI Taxonomy" id="97478"/>
    <lineage>
        <taxon>Bacteria</taxon>
        <taxon>Bacillati</taxon>
        <taxon>Bacillota</taxon>
        <taxon>Bacilli</taxon>
        <taxon>Lactobacillales</taxon>
        <taxon>Lactobacillaceae</taxon>
        <taxon>Limosilactobacillus</taxon>
    </lineage>
</organism>
<evidence type="ECO:0000256" key="1">
    <source>
        <dbReference type="SAM" id="Phobius"/>
    </source>
</evidence>
<proteinExistence type="predicted"/>
<reference evidence="2" key="1">
    <citation type="submission" date="2023-01" db="EMBL/GenBank/DDBJ databases">
        <title>Genome analysis of 13 Lactobacillus isolated from gut of wild boar.</title>
        <authorList>
            <person name="Papp P."/>
            <person name="Libisch B."/>
            <person name="Nagy T."/>
            <person name="Olasz F."/>
        </authorList>
    </citation>
    <scope>NUCLEOTIDE SEQUENCE</scope>
    <source>
        <strain evidence="2">F108</strain>
    </source>
</reference>
<dbReference type="AlphaFoldDB" id="A0AAJ1M916"/>
<keyword evidence="1" id="KW-0812">Transmembrane</keyword>
<name>A0AAJ1M916_LIMMU</name>
<dbReference type="Proteomes" id="UP001218021">
    <property type="component" value="Unassembled WGS sequence"/>
</dbReference>
<feature type="transmembrane region" description="Helical" evidence="1">
    <location>
        <begin position="6"/>
        <end position="25"/>
    </location>
</feature>
<dbReference type="RefSeq" id="WP_272207427.1">
    <property type="nucleotide sequence ID" value="NZ_JAQONC010000001.1"/>
</dbReference>
<gene>
    <name evidence="2" type="ORF">PO158_09305</name>
</gene>
<protein>
    <submittedName>
        <fullName evidence="2">Uncharacterized protein</fullName>
    </submittedName>
</protein>
<keyword evidence="1" id="KW-1133">Transmembrane helix</keyword>
<evidence type="ECO:0000313" key="3">
    <source>
        <dbReference type="Proteomes" id="UP001218021"/>
    </source>
</evidence>
<dbReference type="EMBL" id="JAQOND010000032">
    <property type="protein sequence ID" value="MDC2828476.1"/>
    <property type="molecule type" value="Genomic_DNA"/>
</dbReference>
<keyword evidence="1" id="KW-0472">Membrane</keyword>
<comment type="caution">
    <text evidence="2">The sequence shown here is derived from an EMBL/GenBank/DDBJ whole genome shotgun (WGS) entry which is preliminary data.</text>
</comment>